<organism evidence="3 4">
    <name type="scientific">Candidatus Nitrohelix vancouverensis</name>
    <dbReference type="NCBI Taxonomy" id="2705534"/>
    <lineage>
        <taxon>Bacteria</taxon>
        <taxon>Pseudomonadati</taxon>
        <taxon>Nitrospinota/Tectimicrobiota group</taxon>
        <taxon>Nitrospinota</taxon>
        <taxon>Nitrospinia</taxon>
        <taxon>Nitrospinales</taxon>
        <taxon>Nitrospinaceae</taxon>
        <taxon>Candidatus Nitrohelix</taxon>
    </lineage>
</organism>
<dbReference type="InterPro" id="IPR013429">
    <property type="entry name" value="Regulatory_FmdB_Zinc_ribbon"/>
</dbReference>
<evidence type="ECO:0000256" key="1">
    <source>
        <dbReference type="SAM" id="MobiDB-lite"/>
    </source>
</evidence>
<dbReference type="EMBL" id="CP048620">
    <property type="protein sequence ID" value="QPJ64985.1"/>
    <property type="molecule type" value="Genomic_DNA"/>
</dbReference>
<gene>
    <name evidence="3" type="ORF">G3M78_06120</name>
</gene>
<name>A0A7T0G330_9BACT</name>
<accession>A0A7T0G330</accession>
<evidence type="ECO:0000313" key="4">
    <source>
        <dbReference type="Proteomes" id="UP000594464"/>
    </source>
</evidence>
<feature type="compositionally biased region" description="Low complexity" evidence="1">
    <location>
        <begin position="65"/>
        <end position="76"/>
    </location>
</feature>
<feature type="region of interest" description="Disordered" evidence="1">
    <location>
        <begin position="59"/>
        <end position="82"/>
    </location>
</feature>
<dbReference type="KEGG" id="nva:G3M78_06120"/>
<feature type="domain" description="Putative regulatory protein FmdB zinc ribbon" evidence="2">
    <location>
        <begin position="1"/>
        <end position="43"/>
    </location>
</feature>
<sequence>MPLYEYFCEDCQSEFTVLQSTSVDRTQTVCSECNGNKVQPQLSTFAAKTQGFSLANKPPVTASELPNPNTLNLPLPRLRSEL</sequence>
<dbReference type="Proteomes" id="UP000594464">
    <property type="component" value="Chromosome"/>
</dbReference>
<dbReference type="SMART" id="SM00834">
    <property type="entry name" value="CxxC_CXXC_SSSS"/>
    <property type="match status" value="1"/>
</dbReference>
<dbReference type="AlphaFoldDB" id="A0A7T0G330"/>
<proteinExistence type="predicted"/>
<evidence type="ECO:0000259" key="2">
    <source>
        <dbReference type="SMART" id="SM00834"/>
    </source>
</evidence>
<protein>
    <submittedName>
        <fullName evidence="3">Zinc ribbon domain-containing protein</fullName>
    </submittedName>
</protein>
<reference evidence="4" key="1">
    <citation type="submission" date="2020-02" db="EMBL/GenBank/DDBJ databases">
        <title>Genomic and physiological characterization of two novel Nitrospinaceae genera.</title>
        <authorList>
            <person name="Mueller A.J."/>
            <person name="Jung M.-Y."/>
            <person name="Strachan C.R."/>
            <person name="Herbold C.W."/>
            <person name="Kirkegaard R.H."/>
            <person name="Daims H."/>
        </authorList>
    </citation>
    <scope>NUCLEOTIDE SEQUENCE [LARGE SCALE GENOMIC DNA]</scope>
</reference>
<dbReference type="NCBIfam" id="TIGR02605">
    <property type="entry name" value="CxxC_CxxC_SSSS"/>
    <property type="match status" value="1"/>
</dbReference>
<dbReference type="Pfam" id="PF09723">
    <property type="entry name" value="Zn_ribbon_8"/>
    <property type="match status" value="1"/>
</dbReference>
<evidence type="ECO:0000313" key="3">
    <source>
        <dbReference type="EMBL" id="QPJ64985.1"/>
    </source>
</evidence>